<dbReference type="AlphaFoldDB" id="A0A2I0SMZ3"/>
<evidence type="ECO:0000313" key="2">
    <source>
        <dbReference type="Proteomes" id="UP000236178"/>
    </source>
</evidence>
<protein>
    <submittedName>
        <fullName evidence="1">Uncharacterized protein</fullName>
    </submittedName>
</protein>
<evidence type="ECO:0000313" key="1">
    <source>
        <dbReference type="EMBL" id="PKT71293.1"/>
    </source>
</evidence>
<comment type="caution">
    <text evidence="1">The sequence shown here is derived from an EMBL/GenBank/DDBJ whole genome shotgun (WGS) entry which is preliminary data.</text>
</comment>
<organism evidence="1 2">
    <name type="scientific">Streptomyces populi</name>
    <dbReference type="NCBI Taxonomy" id="2058924"/>
    <lineage>
        <taxon>Bacteria</taxon>
        <taxon>Bacillati</taxon>
        <taxon>Actinomycetota</taxon>
        <taxon>Actinomycetes</taxon>
        <taxon>Kitasatosporales</taxon>
        <taxon>Streptomycetaceae</taxon>
        <taxon>Streptomyces</taxon>
    </lineage>
</organism>
<gene>
    <name evidence="1" type="ORF">CW362_19750</name>
</gene>
<name>A0A2I0SMZ3_9ACTN</name>
<dbReference type="Proteomes" id="UP000236178">
    <property type="component" value="Unassembled WGS sequence"/>
</dbReference>
<sequence>MDVFGVPWSTVTEQVAVPPDPLRLMSSDPPFMKPFVFTTFRHGKVLAVSDLEEMPSSFQTEYAMVTFRALPVTAYSTSTVFEASCEMPAMTATHPPATNRTSTSSTHGHLRLFFLGGAAP</sequence>
<keyword evidence="2" id="KW-1185">Reference proteome</keyword>
<accession>A0A2I0SMZ3</accession>
<proteinExistence type="predicted"/>
<dbReference type="EMBL" id="PJOS01000036">
    <property type="protein sequence ID" value="PKT71293.1"/>
    <property type="molecule type" value="Genomic_DNA"/>
</dbReference>
<reference evidence="1 2" key="1">
    <citation type="submission" date="2017-12" db="EMBL/GenBank/DDBJ databases">
        <title>Streptomyces populusis sp. nov., a novel endophytic actinobacterium isolated from stems of Populus adenopoda Maxim.</title>
        <authorList>
            <person name="Wang Z."/>
        </authorList>
    </citation>
    <scope>NUCLEOTIDE SEQUENCE [LARGE SCALE GENOMIC DNA]</scope>
    <source>
        <strain evidence="1 2">A249</strain>
    </source>
</reference>